<dbReference type="GO" id="GO:0042254">
    <property type="term" value="P:ribosome biogenesis"/>
    <property type="evidence" value="ECO:0007669"/>
    <property type="project" value="UniProtKB-KW"/>
</dbReference>
<keyword evidence="14" id="KW-1185">Reference proteome</keyword>
<dbReference type="InterPro" id="IPR027417">
    <property type="entry name" value="P-loop_NTPase"/>
</dbReference>
<evidence type="ECO:0000256" key="6">
    <source>
        <dbReference type="ARBA" id="ARBA00023134"/>
    </source>
</evidence>
<dbReference type="InterPro" id="IPR031166">
    <property type="entry name" value="G_ENGA"/>
</dbReference>
<feature type="domain" description="EngA-type G" evidence="12">
    <location>
        <begin position="4"/>
        <end position="168"/>
    </location>
</feature>
<dbReference type="PANTHER" id="PTHR43834">
    <property type="entry name" value="GTPASE DER"/>
    <property type="match status" value="1"/>
</dbReference>
<accession>A0A7W6RFP1</accession>
<evidence type="ECO:0000256" key="3">
    <source>
        <dbReference type="ARBA" id="ARBA00022517"/>
    </source>
</evidence>
<dbReference type="RefSeq" id="WP_184047186.1">
    <property type="nucleotide sequence ID" value="NZ_JACIGK010000029.1"/>
</dbReference>
<protein>
    <recommendedName>
        <fullName evidence="2 8">GTPase Der</fullName>
    </recommendedName>
    <alternativeName>
        <fullName evidence="7 8">GTP-binding protein EngA</fullName>
    </alternativeName>
</protein>
<dbReference type="Proteomes" id="UP000554286">
    <property type="component" value="Unassembled WGS sequence"/>
</dbReference>
<evidence type="ECO:0000256" key="1">
    <source>
        <dbReference type="ARBA" id="ARBA00008279"/>
    </source>
</evidence>
<dbReference type="InterPro" id="IPR005225">
    <property type="entry name" value="Small_GTP-bd"/>
</dbReference>
<sequence length="499" mass="54297">MTTLTVAIIGRPNVGKSTLFNRLAGRRLAIVHDQPGVTRDRRFADGRLGDMALRIVDTAGLEEAPADALEGRMRQQTERALAEADVALMLIDARAGVTPLDEHFAQILRVSPTPVIVVANKCEGRAGQGGLMDAYGLGLGDPVPLSAEHGDGLALLYEALLPHEQALAARADAAPGGAGAEAPDPETAEMHDEAGDDGVSPLEARALANAEDDDADPDAPPAEADDTAPPRPLNLAIVGRPNTGKSTLVNRLLDEDRLLTGPEAGVTRDAIAIDWSHRGRPIRLVDTAGLRRKGRVVESLEKLSVADTLNAIRMAEVVVLVMDANMVMDKQDLSIARMVVEEGRALVLAVNKWDAAENRAAVLKRMRDRLETSLTQARGIRFVTLSALRGRNLDRLMDAALEAHEVWNRRVATGRLNRWLTGMTEAHPPPMGQHGRRVRLRYMTQAKARPPTFAVFCSRAEDLPDSYVRYLVNGLRETFGFEGVPVRLYLRKSRNPYAR</sequence>
<dbReference type="Pfam" id="PF14714">
    <property type="entry name" value="KH_dom-like"/>
    <property type="match status" value="1"/>
</dbReference>
<feature type="binding site" evidence="8">
    <location>
        <begin position="239"/>
        <end position="246"/>
    </location>
    <ligand>
        <name>GTP</name>
        <dbReference type="ChEBI" id="CHEBI:37565"/>
        <label>2</label>
    </ligand>
</feature>
<evidence type="ECO:0000256" key="5">
    <source>
        <dbReference type="ARBA" id="ARBA00022741"/>
    </source>
</evidence>
<evidence type="ECO:0000256" key="8">
    <source>
        <dbReference type="HAMAP-Rule" id="MF_00195"/>
    </source>
</evidence>
<dbReference type="Pfam" id="PF01926">
    <property type="entry name" value="MMR_HSR1"/>
    <property type="match status" value="2"/>
</dbReference>
<feature type="domain" description="EngA-type G" evidence="12">
    <location>
        <begin position="233"/>
        <end position="408"/>
    </location>
</feature>
<comment type="caution">
    <text evidence="13">The sequence shown here is derived from an EMBL/GenBank/DDBJ whole genome shotgun (WGS) entry which is preliminary data.</text>
</comment>
<feature type="binding site" evidence="8">
    <location>
        <begin position="57"/>
        <end position="61"/>
    </location>
    <ligand>
        <name>GTP</name>
        <dbReference type="ChEBI" id="CHEBI:37565"/>
        <label>1</label>
    </ligand>
</feature>
<evidence type="ECO:0000256" key="11">
    <source>
        <dbReference type="SAM" id="MobiDB-lite"/>
    </source>
</evidence>
<evidence type="ECO:0000256" key="10">
    <source>
        <dbReference type="RuleBase" id="RU004481"/>
    </source>
</evidence>
<evidence type="ECO:0000256" key="2">
    <source>
        <dbReference type="ARBA" id="ARBA00020953"/>
    </source>
</evidence>
<feature type="binding site" evidence="8">
    <location>
        <begin position="351"/>
        <end position="354"/>
    </location>
    <ligand>
        <name>GTP</name>
        <dbReference type="ChEBI" id="CHEBI:37565"/>
        <label>2</label>
    </ligand>
</feature>
<comment type="function">
    <text evidence="8 10">GTPase that plays an essential role in the late steps of ribosome biogenesis.</text>
</comment>
<dbReference type="CDD" id="cd01895">
    <property type="entry name" value="EngA2"/>
    <property type="match status" value="1"/>
</dbReference>
<gene>
    <name evidence="8" type="primary">der</name>
    <name evidence="13" type="ORF">GGD89_003223</name>
</gene>
<dbReference type="Gene3D" id="3.40.50.300">
    <property type="entry name" value="P-loop containing nucleotide triphosphate hydrolases"/>
    <property type="match status" value="2"/>
</dbReference>
<feature type="binding site" evidence="8">
    <location>
        <begin position="120"/>
        <end position="123"/>
    </location>
    <ligand>
        <name>GTP</name>
        <dbReference type="ChEBI" id="CHEBI:37565"/>
        <label>1</label>
    </ligand>
</feature>
<name>A0A7W6RFP1_9PROT</name>
<dbReference type="InterPro" id="IPR016484">
    <property type="entry name" value="GTPase_Der"/>
</dbReference>
<proteinExistence type="inferred from homology"/>
<comment type="subunit">
    <text evidence="8">Associates with the 50S ribosomal subunit.</text>
</comment>
<dbReference type="NCBIfam" id="TIGR03594">
    <property type="entry name" value="GTPase_EngA"/>
    <property type="match status" value="1"/>
</dbReference>
<dbReference type="FunFam" id="3.30.300.20:FF:000004">
    <property type="entry name" value="GTPase Der"/>
    <property type="match status" value="1"/>
</dbReference>
<dbReference type="PIRSF" id="PIRSF006485">
    <property type="entry name" value="GTP-binding_EngA"/>
    <property type="match status" value="1"/>
</dbReference>
<dbReference type="EMBL" id="JACIGK010000029">
    <property type="protein sequence ID" value="MBB4267577.1"/>
    <property type="molecule type" value="Genomic_DNA"/>
</dbReference>
<evidence type="ECO:0000256" key="9">
    <source>
        <dbReference type="PROSITE-ProRule" id="PRU01049"/>
    </source>
</evidence>
<evidence type="ECO:0000256" key="4">
    <source>
        <dbReference type="ARBA" id="ARBA00022737"/>
    </source>
</evidence>
<evidence type="ECO:0000256" key="7">
    <source>
        <dbReference type="ARBA" id="ARBA00032345"/>
    </source>
</evidence>
<dbReference type="PANTHER" id="PTHR43834:SF6">
    <property type="entry name" value="GTPASE DER"/>
    <property type="match status" value="1"/>
</dbReference>
<organism evidence="13 14">
    <name type="scientific">Roseospira visakhapatnamensis</name>
    <dbReference type="NCBI Taxonomy" id="390880"/>
    <lineage>
        <taxon>Bacteria</taxon>
        <taxon>Pseudomonadati</taxon>
        <taxon>Pseudomonadota</taxon>
        <taxon>Alphaproteobacteria</taxon>
        <taxon>Rhodospirillales</taxon>
        <taxon>Rhodospirillaceae</taxon>
        <taxon>Roseospira</taxon>
    </lineage>
</organism>
<reference evidence="13 14" key="1">
    <citation type="submission" date="2020-08" db="EMBL/GenBank/DDBJ databases">
        <title>Genome sequencing of Purple Non-Sulfur Bacteria from various extreme environments.</title>
        <authorList>
            <person name="Mayer M."/>
        </authorList>
    </citation>
    <scope>NUCLEOTIDE SEQUENCE [LARGE SCALE GENOMIC DNA]</scope>
    <source>
        <strain evidence="13 14">JA131</strain>
    </source>
</reference>
<keyword evidence="3 8" id="KW-0690">Ribosome biogenesis</keyword>
<keyword evidence="4 10" id="KW-0677">Repeat</keyword>
<dbReference type="PRINTS" id="PR00326">
    <property type="entry name" value="GTP1OBG"/>
</dbReference>
<feature type="region of interest" description="Disordered" evidence="11">
    <location>
        <begin position="171"/>
        <end position="240"/>
    </location>
</feature>
<dbReference type="SUPFAM" id="SSF52540">
    <property type="entry name" value="P-loop containing nucleoside triphosphate hydrolases"/>
    <property type="match status" value="2"/>
</dbReference>
<feature type="binding site" evidence="8">
    <location>
        <begin position="286"/>
        <end position="290"/>
    </location>
    <ligand>
        <name>GTP</name>
        <dbReference type="ChEBI" id="CHEBI:37565"/>
        <label>2</label>
    </ligand>
</feature>
<dbReference type="InterPro" id="IPR032859">
    <property type="entry name" value="KH_dom-like"/>
</dbReference>
<dbReference type="CDD" id="cd01894">
    <property type="entry name" value="EngA1"/>
    <property type="match status" value="1"/>
</dbReference>
<dbReference type="PROSITE" id="PS51712">
    <property type="entry name" value="G_ENGA"/>
    <property type="match status" value="2"/>
</dbReference>
<comment type="similarity">
    <text evidence="1 8 9 10">Belongs to the TRAFAC class TrmE-Era-EngA-EngB-Septin-like GTPase superfamily. EngA (Der) GTPase family.</text>
</comment>
<dbReference type="GO" id="GO:0005525">
    <property type="term" value="F:GTP binding"/>
    <property type="evidence" value="ECO:0007669"/>
    <property type="project" value="UniProtKB-UniRule"/>
</dbReference>
<evidence type="ECO:0000313" key="13">
    <source>
        <dbReference type="EMBL" id="MBB4267577.1"/>
    </source>
</evidence>
<dbReference type="NCBIfam" id="TIGR00231">
    <property type="entry name" value="small_GTP"/>
    <property type="match status" value="2"/>
</dbReference>
<keyword evidence="5 8" id="KW-0547">Nucleotide-binding</keyword>
<dbReference type="InterPro" id="IPR015946">
    <property type="entry name" value="KH_dom-like_a/b"/>
</dbReference>
<dbReference type="Gene3D" id="3.30.300.20">
    <property type="match status" value="1"/>
</dbReference>
<evidence type="ECO:0000313" key="14">
    <source>
        <dbReference type="Proteomes" id="UP000554286"/>
    </source>
</evidence>
<dbReference type="InterPro" id="IPR006073">
    <property type="entry name" value="GTP-bd"/>
</dbReference>
<dbReference type="HAMAP" id="MF_00195">
    <property type="entry name" value="GTPase_Der"/>
    <property type="match status" value="1"/>
</dbReference>
<evidence type="ECO:0000259" key="12">
    <source>
        <dbReference type="PROSITE" id="PS51712"/>
    </source>
</evidence>
<dbReference type="AlphaFoldDB" id="A0A7W6RFP1"/>
<keyword evidence="6 8" id="KW-0342">GTP-binding</keyword>
<feature type="binding site" evidence="8">
    <location>
        <begin position="10"/>
        <end position="17"/>
    </location>
    <ligand>
        <name>GTP</name>
        <dbReference type="ChEBI" id="CHEBI:37565"/>
        <label>1</label>
    </ligand>
</feature>